<gene>
    <name evidence="4" type="ORF">PVAND_001655</name>
</gene>
<feature type="transmembrane region" description="Helical" evidence="2">
    <location>
        <begin position="30"/>
        <end position="50"/>
    </location>
</feature>
<keyword evidence="2" id="KW-0812">Transmembrane</keyword>
<keyword evidence="1" id="KW-0862">Zinc</keyword>
<feature type="domain" description="C2H2-type" evidence="3">
    <location>
        <begin position="333"/>
        <end position="360"/>
    </location>
</feature>
<keyword evidence="2" id="KW-1133">Transmembrane helix</keyword>
<accession>A0A9J6BNL5</accession>
<evidence type="ECO:0000256" key="1">
    <source>
        <dbReference type="PROSITE-ProRule" id="PRU00042"/>
    </source>
</evidence>
<feature type="transmembrane region" description="Helical" evidence="2">
    <location>
        <begin position="87"/>
        <end position="107"/>
    </location>
</feature>
<evidence type="ECO:0000259" key="3">
    <source>
        <dbReference type="PROSITE" id="PS50157"/>
    </source>
</evidence>
<dbReference type="AlphaFoldDB" id="A0A9J6BNL5"/>
<dbReference type="EMBL" id="JADBJN010000003">
    <property type="protein sequence ID" value="KAG5671460.1"/>
    <property type="molecule type" value="Genomic_DNA"/>
</dbReference>
<evidence type="ECO:0000313" key="4">
    <source>
        <dbReference type="EMBL" id="KAG5671460.1"/>
    </source>
</evidence>
<proteinExistence type="predicted"/>
<protein>
    <recommendedName>
        <fullName evidence="3">C2H2-type domain-containing protein</fullName>
    </recommendedName>
</protein>
<dbReference type="Proteomes" id="UP001107558">
    <property type="component" value="Chromosome 3"/>
</dbReference>
<reference evidence="4" key="1">
    <citation type="submission" date="2021-03" db="EMBL/GenBank/DDBJ databases">
        <title>Chromosome level genome of the anhydrobiotic midge Polypedilum vanderplanki.</title>
        <authorList>
            <person name="Yoshida Y."/>
            <person name="Kikawada T."/>
            <person name="Gusev O."/>
        </authorList>
    </citation>
    <scope>NUCLEOTIDE SEQUENCE</scope>
    <source>
        <strain evidence="4">NIAS01</strain>
        <tissue evidence="4">Whole body or cell culture</tissue>
    </source>
</reference>
<name>A0A9J6BNL5_POLVA</name>
<dbReference type="GO" id="GO:0008270">
    <property type="term" value="F:zinc ion binding"/>
    <property type="evidence" value="ECO:0007669"/>
    <property type="project" value="UniProtKB-KW"/>
</dbReference>
<dbReference type="InterPro" id="IPR013087">
    <property type="entry name" value="Znf_C2H2_type"/>
</dbReference>
<comment type="caution">
    <text evidence="4">The sequence shown here is derived from an EMBL/GenBank/DDBJ whole genome shotgun (WGS) entry which is preliminary data.</text>
</comment>
<sequence length="385" mass="45273">MFITAKDYFINYKLSPNYTGTNNTEYAENFMPYLTFASQIPNVLFNWMNIFVNLGGDLTKRVVWSLIIEILIFLVTVILAMVDSSAWPSEFFWITMSSVVVLNIFLYKKHLKENYQPAKVELEVEKNLLLASDGCFEKIQNNMQYCSTHVRLDIKKELSRKYLEKEDLVMKIKQGLQMFWARIKPYKAELHEELELKNITEARLAEAIGIHESYFHYDQRVRDNLEKLEGDGKIQNDVEGVTYHLYVKTFTDPEKQITLSSGQSYKLKKEVLIAQKPAIIHFKLTDKVPDPKWNQVVSKNDAGLEKKDAQKLTVQEIFKKADVELKQEMPKRYVCQFCQKSFAKWKGRYTHEKYYCKDDPNADNRVKIRCDLYPEAVKTHRRTVH</sequence>
<evidence type="ECO:0000313" key="5">
    <source>
        <dbReference type="Proteomes" id="UP001107558"/>
    </source>
</evidence>
<feature type="transmembrane region" description="Helical" evidence="2">
    <location>
        <begin position="62"/>
        <end position="81"/>
    </location>
</feature>
<dbReference type="PROSITE" id="PS50157">
    <property type="entry name" value="ZINC_FINGER_C2H2_2"/>
    <property type="match status" value="1"/>
</dbReference>
<keyword evidence="1" id="KW-0479">Metal-binding</keyword>
<keyword evidence="2" id="KW-0472">Membrane</keyword>
<dbReference type="OrthoDB" id="1856718at2759"/>
<evidence type="ECO:0000256" key="2">
    <source>
        <dbReference type="SAM" id="Phobius"/>
    </source>
</evidence>
<organism evidence="4 5">
    <name type="scientific">Polypedilum vanderplanki</name>
    <name type="common">Sleeping chironomid midge</name>
    <dbReference type="NCBI Taxonomy" id="319348"/>
    <lineage>
        <taxon>Eukaryota</taxon>
        <taxon>Metazoa</taxon>
        <taxon>Ecdysozoa</taxon>
        <taxon>Arthropoda</taxon>
        <taxon>Hexapoda</taxon>
        <taxon>Insecta</taxon>
        <taxon>Pterygota</taxon>
        <taxon>Neoptera</taxon>
        <taxon>Endopterygota</taxon>
        <taxon>Diptera</taxon>
        <taxon>Nematocera</taxon>
        <taxon>Chironomoidea</taxon>
        <taxon>Chironomidae</taxon>
        <taxon>Chironominae</taxon>
        <taxon>Polypedilum</taxon>
        <taxon>Polypedilum</taxon>
    </lineage>
</organism>
<keyword evidence="5" id="KW-1185">Reference proteome</keyword>
<keyword evidence="1" id="KW-0863">Zinc-finger</keyword>